<evidence type="ECO:0000313" key="2">
    <source>
        <dbReference type="EMBL" id="CAB4147653.1"/>
    </source>
</evidence>
<dbReference type="EMBL" id="LR796338">
    <property type="protein sequence ID" value="CAB4137492.1"/>
    <property type="molecule type" value="Genomic_DNA"/>
</dbReference>
<name>A0A6J5MR43_9CAUD</name>
<protein>
    <submittedName>
        <fullName evidence="2">Uncharacterized protein</fullName>
    </submittedName>
</protein>
<dbReference type="EMBL" id="LR796481">
    <property type="protein sequence ID" value="CAB4147653.1"/>
    <property type="molecule type" value="Genomic_DNA"/>
</dbReference>
<evidence type="ECO:0000313" key="1">
    <source>
        <dbReference type="EMBL" id="CAB4137492.1"/>
    </source>
</evidence>
<gene>
    <name evidence="1" type="ORF">UFOVP325_43</name>
    <name evidence="2" type="ORF">UFOVP430_38</name>
</gene>
<organism evidence="2">
    <name type="scientific">uncultured Caudovirales phage</name>
    <dbReference type="NCBI Taxonomy" id="2100421"/>
    <lineage>
        <taxon>Viruses</taxon>
        <taxon>Duplodnaviria</taxon>
        <taxon>Heunggongvirae</taxon>
        <taxon>Uroviricota</taxon>
        <taxon>Caudoviricetes</taxon>
        <taxon>Peduoviridae</taxon>
        <taxon>Maltschvirus</taxon>
        <taxon>Maltschvirus maltsch</taxon>
    </lineage>
</organism>
<reference evidence="2" key="1">
    <citation type="submission" date="2020-04" db="EMBL/GenBank/DDBJ databases">
        <authorList>
            <person name="Chiriac C."/>
            <person name="Salcher M."/>
            <person name="Ghai R."/>
            <person name="Kavagutti S V."/>
        </authorList>
    </citation>
    <scope>NUCLEOTIDE SEQUENCE</scope>
</reference>
<accession>A0A6J5MR43</accession>
<sequence>MERTTWVDYIWKDEIDNDMPETRAMVVILNNPELYEDLHKHEGFDERVWFYFQDEAEFKRAFDPNNDEFEFLLTYEDTTGFGN</sequence>
<proteinExistence type="predicted"/>